<proteinExistence type="predicted"/>
<dbReference type="VEuPathDB" id="VectorBase:GAUT011760"/>
<evidence type="ECO:0000313" key="1">
    <source>
        <dbReference type="EnsemblMetazoa" id="GAUT011760-PA"/>
    </source>
</evidence>
<protein>
    <submittedName>
        <fullName evidence="1">Uncharacterized protein</fullName>
    </submittedName>
</protein>
<dbReference type="EnsemblMetazoa" id="GAUT011760-RA">
    <property type="protein sequence ID" value="GAUT011760-PA"/>
    <property type="gene ID" value="GAUT011760"/>
</dbReference>
<sequence length="136" mass="15796">MEEEIRKSFGLAFIKIIPCEWCGALRRWFNRRRNVAKPAKGWEFNFLIAGSTVELSVFDAQLSFPVFWLVLGRNYSSHQFSTYSKLAKHSPAKSSGIELRLDARRLSVKKCSYNRNKTSNEFDLTMKVLKIVFPKN</sequence>
<accession>A0A1A9UQ28</accession>
<dbReference type="AlphaFoldDB" id="A0A1A9UQ28"/>
<reference evidence="1" key="1">
    <citation type="submission" date="2020-05" db="UniProtKB">
        <authorList>
            <consortium name="EnsemblMetazoa"/>
        </authorList>
    </citation>
    <scope>IDENTIFICATION</scope>
    <source>
        <strain evidence="1">TTRI</strain>
    </source>
</reference>
<organism evidence="1 2">
    <name type="scientific">Glossina austeni</name>
    <name type="common">Savannah tsetse fly</name>
    <dbReference type="NCBI Taxonomy" id="7395"/>
    <lineage>
        <taxon>Eukaryota</taxon>
        <taxon>Metazoa</taxon>
        <taxon>Ecdysozoa</taxon>
        <taxon>Arthropoda</taxon>
        <taxon>Hexapoda</taxon>
        <taxon>Insecta</taxon>
        <taxon>Pterygota</taxon>
        <taxon>Neoptera</taxon>
        <taxon>Endopterygota</taxon>
        <taxon>Diptera</taxon>
        <taxon>Brachycera</taxon>
        <taxon>Muscomorpha</taxon>
        <taxon>Hippoboscoidea</taxon>
        <taxon>Glossinidae</taxon>
        <taxon>Glossina</taxon>
    </lineage>
</organism>
<keyword evidence="2" id="KW-1185">Reference proteome</keyword>
<dbReference type="Proteomes" id="UP000078200">
    <property type="component" value="Unassembled WGS sequence"/>
</dbReference>
<name>A0A1A9UQ28_GLOAU</name>
<evidence type="ECO:0000313" key="2">
    <source>
        <dbReference type="Proteomes" id="UP000078200"/>
    </source>
</evidence>